<protein>
    <submittedName>
        <fullName evidence="9">DedA family protein</fullName>
    </submittedName>
</protein>
<evidence type="ECO:0000256" key="3">
    <source>
        <dbReference type="ARBA" id="ARBA00022475"/>
    </source>
</evidence>
<evidence type="ECO:0000256" key="4">
    <source>
        <dbReference type="ARBA" id="ARBA00022692"/>
    </source>
</evidence>
<evidence type="ECO:0000256" key="6">
    <source>
        <dbReference type="ARBA" id="ARBA00023136"/>
    </source>
</evidence>
<reference evidence="10" key="1">
    <citation type="submission" date="2018-08" db="EMBL/GenBank/DDBJ databases">
        <authorList>
            <person name="Liu Z.-W."/>
            <person name="Du Z.-J."/>
        </authorList>
    </citation>
    <scope>NUCLEOTIDE SEQUENCE [LARGE SCALE GENOMIC DNA]</scope>
    <source>
        <strain evidence="10">H4X</strain>
    </source>
</reference>
<feature type="transmembrane region" description="Helical" evidence="7">
    <location>
        <begin position="28"/>
        <end position="49"/>
    </location>
</feature>
<evidence type="ECO:0000256" key="5">
    <source>
        <dbReference type="ARBA" id="ARBA00022989"/>
    </source>
</evidence>
<evidence type="ECO:0000259" key="8">
    <source>
        <dbReference type="Pfam" id="PF09335"/>
    </source>
</evidence>
<evidence type="ECO:0000256" key="2">
    <source>
        <dbReference type="ARBA" id="ARBA00010792"/>
    </source>
</evidence>
<dbReference type="RefSeq" id="WP_115563891.1">
    <property type="nucleotide sequence ID" value="NZ_QRGR01000003.1"/>
</dbReference>
<keyword evidence="6 7" id="KW-0472">Membrane</keyword>
<accession>A0A3D8LH05</accession>
<comment type="subcellular location">
    <subcellularLocation>
        <location evidence="1 7">Cell membrane</location>
        <topology evidence="1 7">Multi-pass membrane protein</topology>
    </subcellularLocation>
</comment>
<dbReference type="AlphaFoldDB" id="A0A3D8LH05"/>
<gene>
    <name evidence="9" type="ORF">DXT99_02195</name>
</gene>
<evidence type="ECO:0000313" key="9">
    <source>
        <dbReference type="EMBL" id="RDV16616.1"/>
    </source>
</evidence>
<dbReference type="Pfam" id="PF09335">
    <property type="entry name" value="VTT_dom"/>
    <property type="match status" value="1"/>
</dbReference>
<keyword evidence="3 7" id="KW-1003">Cell membrane</keyword>
<name>A0A3D8LH05_9BACT</name>
<dbReference type="InterPro" id="IPR058127">
    <property type="entry name" value="DedA"/>
</dbReference>
<feature type="transmembrane region" description="Helical" evidence="7">
    <location>
        <begin position="189"/>
        <end position="207"/>
    </location>
</feature>
<evidence type="ECO:0000313" key="10">
    <source>
        <dbReference type="Proteomes" id="UP000256708"/>
    </source>
</evidence>
<keyword evidence="10" id="KW-1185">Reference proteome</keyword>
<dbReference type="PANTHER" id="PTHR30353:SF0">
    <property type="entry name" value="TRANSMEMBRANE PROTEIN"/>
    <property type="match status" value="1"/>
</dbReference>
<comment type="similarity">
    <text evidence="2 7">Belongs to the DedA family.</text>
</comment>
<dbReference type="InterPro" id="IPR032816">
    <property type="entry name" value="VTT_dom"/>
</dbReference>
<proteinExistence type="inferred from homology"/>
<dbReference type="PANTHER" id="PTHR30353">
    <property type="entry name" value="INNER MEMBRANE PROTEIN DEDA-RELATED"/>
    <property type="match status" value="1"/>
</dbReference>
<dbReference type="OrthoDB" id="9813426at2"/>
<dbReference type="EMBL" id="QRGR01000003">
    <property type="protein sequence ID" value="RDV16616.1"/>
    <property type="molecule type" value="Genomic_DNA"/>
</dbReference>
<dbReference type="Proteomes" id="UP000256708">
    <property type="component" value="Unassembled WGS sequence"/>
</dbReference>
<comment type="caution">
    <text evidence="9">The sequence shown here is derived from an EMBL/GenBank/DDBJ whole genome shotgun (WGS) entry which is preliminary data.</text>
</comment>
<evidence type="ECO:0000256" key="1">
    <source>
        <dbReference type="ARBA" id="ARBA00004651"/>
    </source>
</evidence>
<dbReference type="InterPro" id="IPR032818">
    <property type="entry name" value="DedA-like"/>
</dbReference>
<feature type="domain" description="VTT" evidence="8">
    <location>
        <begin position="49"/>
        <end position="176"/>
    </location>
</feature>
<dbReference type="GO" id="GO:0005886">
    <property type="term" value="C:plasma membrane"/>
    <property type="evidence" value="ECO:0007669"/>
    <property type="project" value="UniProtKB-SubCell"/>
</dbReference>
<evidence type="ECO:0000256" key="7">
    <source>
        <dbReference type="RuleBase" id="RU367016"/>
    </source>
</evidence>
<feature type="transmembrane region" description="Helical" evidence="7">
    <location>
        <begin position="155"/>
        <end position="177"/>
    </location>
</feature>
<keyword evidence="5 7" id="KW-1133">Transmembrane helix</keyword>
<feature type="transmembrane region" description="Helical" evidence="7">
    <location>
        <begin position="55"/>
        <end position="85"/>
    </location>
</feature>
<sequence length="223" mass="25265">MELLQHLIDFILHIDLHLVSLLQQYESWIYLILFLIIFCETGLVVTPFLPGDSLLFALGALAAIPASGLNLLLLLALLCTAAILGDSFNYLTGLKLGSRVYRKNYWFLKQEHLQQAERFYARYGGRTIIYARFIPIVRTFAPFVAGMSKMNYSRFLYYNIAGALVWVLFFVLIGYMFGNMPAVKENFSMLVLGIIGVSMLPPVITVAKQRIATRKQAKVQSLK</sequence>
<keyword evidence="4 7" id="KW-0812">Transmembrane</keyword>
<organism evidence="9 10">
    <name type="scientific">Pontibacter diazotrophicus</name>
    <dbReference type="NCBI Taxonomy" id="1400979"/>
    <lineage>
        <taxon>Bacteria</taxon>
        <taxon>Pseudomonadati</taxon>
        <taxon>Bacteroidota</taxon>
        <taxon>Cytophagia</taxon>
        <taxon>Cytophagales</taxon>
        <taxon>Hymenobacteraceae</taxon>
        <taxon>Pontibacter</taxon>
    </lineage>
</organism>
<dbReference type="NCBIfam" id="NF008102">
    <property type="entry name" value="PRK10847.1"/>
    <property type="match status" value="1"/>
</dbReference>